<gene>
    <name evidence="2" type="ORF">GGI25_000111</name>
</gene>
<sequence>MVVKSRARRSTKTRKGSRKNSEYQGPKSSLPTKAPPPGEQKTVPPVGALKRVLRRTQSAVAYVPTKEVAASSSWLLETSNIDSGSESDLPDALSLLKTPEPQQRASKKRPLCSQNDLGGLPAKRSRFGLPSLLAKSPSETVPEDDDEELGGTLETKPLKVPGELVLAYSLRKYYPARVKEQISPKRYIVEFFDGSKAVLSKSRILTMYDSKFYTCSLGALQLIGDEPIKNTQKMVDIMSEPSVDPEEDFERDKRIFSHLVTETESIKDHLDALHGCTKENIGEMGKVEDRLSIFLGDNLNLKRLLPLRVSKGFLNRAEFDFLGRLLSRWYMSPPTASATSTSNTPILSTQSGLRGSDMPEIQQARTIDTSLADLEASTLAIQFVHEVLLPHTIRRLIAKRENCTLDESEAQMFKEDSETHWVDQILAARGVWNGSTLSEPADTNNEA</sequence>
<feature type="region of interest" description="Disordered" evidence="1">
    <location>
        <begin position="99"/>
        <end position="154"/>
    </location>
</feature>
<proteinExistence type="predicted"/>
<accession>A0A9W8GCM1</accession>
<feature type="compositionally biased region" description="Basic residues" evidence="1">
    <location>
        <begin position="1"/>
        <end position="18"/>
    </location>
</feature>
<dbReference type="EMBL" id="JANBTW010000001">
    <property type="protein sequence ID" value="KAJ2681156.1"/>
    <property type="molecule type" value="Genomic_DNA"/>
</dbReference>
<evidence type="ECO:0000256" key="1">
    <source>
        <dbReference type="SAM" id="MobiDB-lite"/>
    </source>
</evidence>
<feature type="compositionally biased region" description="Polar residues" evidence="1">
    <location>
        <begin position="22"/>
        <end position="31"/>
    </location>
</feature>
<evidence type="ECO:0000313" key="2">
    <source>
        <dbReference type="EMBL" id="KAJ2681156.1"/>
    </source>
</evidence>
<feature type="region of interest" description="Disordered" evidence="1">
    <location>
        <begin position="1"/>
        <end position="46"/>
    </location>
</feature>
<dbReference type="OrthoDB" id="2505887at2759"/>
<reference evidence="2" key="1">
    <citation type="submission" date="2022-07" db="EMBL/GenBank/DDBJ databases">
        <title>Phylogenomic reconstructions and comparative analyses of Kickxellomycotina fungi.</title>
        <authorList>
            <person name="Reynolds N.K."/>
            <person name="Stajich J.E."/>
            <person name="Barry K."/>
            <person name="Grigoriev I.V."/>
            <person name="Crous P."/>
            <person name="Smith M.E."/>
        </authorList>
    </citation>
    <scope>NUCLEOTIDE SEQUENCE</scope>
    <source>
        <strain evidence="2">NRRL 3115</strain>
    </source>
</reference>
<dbReference type="Proteomes" id="UP001151518">
    <property type="component" value="Unassembled WGS sequence"/>
</dbReference>
<name>A0A9W8GCM1_9FUNG</name>
<organism evidence="2 3">
    <name type="scientific">Coemansia spiralis</name>
    <dbReference type="NCBI Taxonomy" id="417178"/>
    <lineage>
        <taxon>Eukaryota</taxon>
        <taxon>Fungi</taxon>
        <taxon>Fungi incertae sedis</taxon>
        <taxon>Zoopagomycota</taxon>
        <taxon>Kickxellomycotina</taxon>
        <taxon>Kickxellomycetes</taxon>
        <taxon>Kickxellales</taxon>
        <taxon>Kickxellaceae</taxon>
        <taxon>Coemansia</taxon>
    </lineage>
</organism>
<evidence type="ECO:0000313" key="3">
    <source>
        <dbReference type="Proteomes" id="UP001151518"/>
    </source>
</evidence>
<comment type="caution">
    <text evidence="2">The sequence shown here is derived from an EMBL/GenBank/DDBJ whole genome shotgun (WGS) entry which is preliminary data.</text>
</comment>
<protein>
    <submittedName>
        <fullName evidence="2">Uncharacterized protein</fullName>
    </submittedName>
</protein>
<dbReference type="AlphaFoldDB" id="A0A9W8GCM1"/>